<keyword evidence="2" id="KW-1185">Reference proteome</keyword>
<dbReference type="PROSITE" id="PS51257">
    <property type="entry name" value="PROKAR_LIPOPROTEIN"/>
    <property type="match status" value="1"/>
</dbReference>
<reference evidence="1 2" key="1">
    <citation type="submission" date="2019-11" db="EMBL/GenBank/DDBJ databases">
        <authorList>
            <person name="Zheng R.K."/>
            <person name="Sun C.M."/>
        </authorList>
    </citation>
    <scope>NUCLEOTIDE SEQUENCE [LARGE SCALE GENOMIC DNA]</scope>
    <source>
        <strain evidence="1 2">WC007</strain>
    </source>
</reference>
<organism evidence="1 2">
    <name type="scientific">Maribellus comscasis</name>
    <dbReference type="NCBI Taxonomy" id="2681766"/>
    <lineage>
        <taxon>Bacteria</taxon>
        <taxon>Pseudomonadati</taxon>
        <taxon>Bacteroidota</taxon>
        <taxon>Bacteroidia</taxon>
        <taxon>Marinilabiliales</taxon>
        <taxon>Prolixibacteraceae</taxon>
        <taxon>Maribellus</taxon>
    </lineage>
</organism>
<evidence type="ECO:0000313" key="1">
    <source>
        <dbReference type="EMBL" id="QGY45202.1"/>
    </source>
</evidence>
<sequence length="256" mass="28156">MNMLRVFGIVMLVIVFSSCVRNKSGVPVQNEVPANANVFEVKEVVHGSTYTYMNVKEGMAEKWVAVTKQDVDAGDVYYYDNELEMKNFHSKEIDRTFDIIYFVSHISKTPMAQAPQNPMGGMMPGMGGGDMAAHSGRVATEEHNEISLEKSGNEVTVAGVFDNRDSYSGKEIEIRGVVVKVNKSVMGKNWIHIQDGTSGSDGSYDLTITSQDVAEVNDEVTFKGKITLEKDFGAGYFYEVIMEDATLVATSSTVNL</sequence>
<protein>
    <recommendedName>
        <fullName evidence="3">DNA-binding protein</fullName>
    </recommendedName>
</protein>
<dbReference type="EMBL" id="CP046401">
    <property type="protein sequence ID" value="QGY45202.1"/>
    <property type="molecule type" value="Genomic_DNA"/>
</dbReference>
<name>A0A6I6JYF3_9BACT</name>
<dbReference type="RefSeq" id="WP_158868252.1">
    <property type="nucleotide sequence ID" value="NZ_CP046401.1"/>
</dbReference>
<dbReference type="KEGG" id="mcos:GM418_16430"/>
<evidence type="ECO:0008006" key="3">
    <source>
        <dbReference type="Google" id="ProtNLM"/>
    </source>
</evidence>
<evidence type="ECO:0000313" key="2">
    <source>
        <dbReference type="Proteomes" id="UP000428260"/>
    </source>
</evidence>
<accession>A0A6I6JYF3</accession>
<dbReference type="AlphaFoldDB" id="A0A6I6JYF3"/>
<proteinExistence type="predicted"/>
<dbReference type="Proteomes" id="UP000428260">
    <property type="component" value="Chromosome"/>
</dbReference>
<gene>
    <name evidence="1" type="ORF">GM418_16430</name>
</gene>